<evidence type="ECO:0000313" key="2">
    <source>
        <dbReference type="EMBL" id="KAF2839932.1"/>
    </source>
</evidence>
<dbReference type="EMBL" id="MU006094">
    <property type="protein sequence ID" value="KAF2839932.1"/>
    <property type="molecule type" value="Genomic_DNA"/>
</dbReference>
<dbReference type="OrthoDB" id="5386682at2759"/>
<dbReference type="AlphaFoldDB" id="A0A9P4SDQ2"/>
<dbReference type="PANTHER" id="PTHR24148">
    <property type="entry name" value="ANKYRIN REPEAT DOMAIN-CONTAINING PROTEIN 39 HOMOLOG-RELATED"/>
    <property type="match status" value="1"/>
</dbReference>
<accession>A0A9P4SDQ2</accession>
<dbReference type="PANTHER" id="PTHR24148:SF73">
    <property type="entry name" value="HET DOMAIN PROTEIN (AFU_ORTHOLOGUE AFUA_8G01020)"/>
    <property type="match status" value="1"/>
</dbReference>
<reference evidence="2" key="1">
    <citation type="journal article" date="2020" name="Stud. Mycol.">
        <title>101 Dothideomycetes genomes: a test case for predicting lifestyles and emergence of pathogens.</title>
        <authorList>
            <person name="Haridas S."/>
            <person name="Albert R."/>
            <person name="Binder M."/>
            <person name="Bloem J."/>
            <person name="Labutti K."/>
            <person name="Salamov A."/>
            <person name="Andreopoulos B."/>
            <person name="Baker S."/>
            <person name="Barry K."/>
            <person name="Bills G."/>
            <person name="Bluhm B."/>
            <person name="Cannon C."/>
            <person name="Castanera R."/>
            <person name="Culley D."/>
            <person name="Daum C."/>
            <person name="Ezra D."/>
            <person name="Gonzalez J."/>
            <person name="Henrissat B."/>
            <person name="Kuo A."/>
            <person name="Liang C."/>
            <person name="Lipzen A."/>
            <person name="Lutzoni F."/>
            <person name="Magnuson J."/>
            <person name="Mondo S."/>
            <person name="Nolan M."/>
            <person name="Ohm R."/>
            <person name="Pangilinan J."/>
            <person name="Park H.-J."/>
            <person name="Ramirez L."/>
            <person name="Alfaro M."/>
            <person name="Sun H."/>
            <person name="Tritt A."/>
            <person name="Yoshinaga Y."/>
            <person name="Zwiers L.-H."/>
            <person name="Turgeon B."/>
            <person name="Goodwin S."/>
            <person name="Spatafora J."/>
            <person name="Crous P."/>
            <person name="Grigoriev I."/>
        </authorList>
    </citation>
    <scope>NUCLEOTIDE SEQUENCE</scope>
    <source>
        <strain evidence="2">CBS 101060</strain>
    </source>
</reference>
<protein>
    <recommendedName>
        <fullName evidence="1">Heterokaryon incompatibility domain-containing protein</fullName>
    </recommendedName>
</protein>
<sequence length="840" mass="96208">MTDPSPVRTIPNDYQFYRPLDISKKEIRLLRLLPAVSTEEHLVCALIRTSLDDAPPFQALSYCWGNFYGTRKATVMFQENVVVDSSAGPNRIAQLNEQFSSQGSNKQDHVTLFNLTATLHTALVSFLLRDAGTFLWADMLCINQGDPRERSDQVGIMHLIYKGASSVVVWLGGDPKADSRLFLDEDSDLTYFMTIMYSRGFNSDDLGRSWTDMRNTFIKETLDPEGGPLPIMEKLKIASVTLRDFGLPQPPSSDQESITESVDITVYYLILWLHYPLLDWPLDWVIWYDRANTPLTTLSYGTLDTASLVMYISRILQTGSSVWEWVKTSVLQDAGGGVTEYIVGFLRRVSRLASCVWFHRIWVFQEVAVNSEVYVRYDSKEVPWQTVRILFLFQNMARIYQHVHNPVTPGLANLSIFNEFKVTMQATKFIPILWKYIHRFSSTHSKDFPLLDLLERSIELKATDDRDKVFAIYHLATDIPAAEFSPDYTQTVQQAFSRFTSWVIDAQRSLLILTFVTPLSRRDPVFGFPSWVPDYANIHRHFSGSSNGRVSESIFRANGDRPLRRHRSDAPHVLQLEGIPVALVVDVLTFDDPRLRSDFSRNVTNASNHIPIALVFSVLYQTWCLQFSRDSNISRDSEETLEQTFDVESFTRLLYREYLPKMSKLLGSFAKVFLASDPDLDTHQYSWKDKITLQRWRSQVSEDPRFSYQYDAWEALVSLIWGQLAGWSFFFSHTGRIGLCPTGTKAGDIIVVLGGGPKPYALREKSYPFNTPLSEKMMKGPRYEFLGECYLEGSMYGESINGLRDDPLHEDPLDPDPNLPCFEGECYLRGSYKTQIYAME</sequence>
<name>A0A9P4SDQ2_9PEZI</name>
<evidence type="ECO:0000313" key="3">
    <source>
        <dbReference type="Proteomes" id="UP000799429"/>
    </source>
</evidence>
<dbReference type="InterPro" id="IPR052895">
    <property type="entry name" value="HetReg/Transcr_Mod"/>
</dbReference>
<dbReference type="Pfam" id="PF06985">
    <property type="entry name" value="HET"/>
    <property type="match status" value="1"/>
</dbReference>
<evidence type="ECO:0000259" key="1">
    <source>
        <dbReference type="Pfam" id="PF06985"/>
    </source>
</evidence>
<dbReference type="InterPro" id="IPR010730">
    <property type="entry name" value="HET"/>
</dbReference>
<dbReference type="Proteomes" id="UP000799429">
    <property type="component" value="Unassembled WGS sequence"/>
</dbReference>
<keyword evidence="3" id="KW-1185">Reference proteome</keyword>
<feature type="domain" description="Heterokaryon incompatibility" evidence="1">
    <location>
        <begin position="57"/>
        <end position="182"/>
    </location>
</feature>
<proteinExistence type="predicted"/>
<organism evidence="2 3">
    <name type="scientific">Patellaria atrata CBS 101060</name>
    <dbReference type="NCBI Taxonomy" id="1346257"/>
    <lineage>
        <taxon>Eukaryota</taxon>
        <taxon>Fungi</taxon>
        <taxon>Dikarya</taxon>
        <taxon>Ascomycota</taxon>
        <taxon>Pezizomycotina</taxon>
        <taxon>Dothideomycetes</taxon>
        <taxon>Dothideomycetes incertae sedis</taxon>
        <taxon>Patellariales</taxon>
        <taxon>Patellariaceae</taxon>
        <taxon>Patellaria</taxon>
    </lineage>
</organism>
<comment type="caution">
    <text evidence="2">The sequence shown here is derived from an EMBL/GenBank/DDBJ whole genome shotgun (WGS) entry which is preliminary data.</text>
</comment>
<gene>
    <name evidence="2" type="ORF">M501DRAFT_1031091</name>
</gene>